<sequence length="113" mass="12376">MENLSSSGAKRIDLNIPNSSHSYAYRIGDICILNIDSGGAFIGKKADDILFKLPSNLLPKSRTIATLGSFVPSLSREIVVYIEPNGNCILKSQNVTCQTAYYGNISYIIQNLF</sequence>
<reference evidence="1 2" key="1">
    <citation type="submission" date="2015-11" db="EMBL/GenBank/DDBJ databases">
        <authorList>
            <person name="Kook J.-K."/>
            <person name="Park S.-N."/>
            <person name="Lim Y.K."/>
            <person name="Jo E."/>
        </authorList>
    </citation>
    <scope>NUCLEOTIDE SEQUENCE [LARGE SCALE GENOMIC DNA]</scope>
    <source>
        <strain evidence="1 2">ChDC F206</strain>
    </source>
</reference>
<proteinExistence type="predicted"/>
<evidence type="ECO:0000313" key="2">
    <source>
        <dbReference type="Proteomes" id="UP000068516"/>
    </source>
</evidence>
<accession>A0AAC8WJZ3</accession>
<gene>
    <name evidence="1" type="ORF">RN92_06190</name>
</gene>
<protein>
    <submittedName>
        <fullName evidence="1">Uncharacterized protein</fullName>
    </submittedName>
</protein>
<dbReference type="AlphaFoldDB" id="A0AAC8WJZ3"/>
<organism evidence="1 2">
    <name type="scientific">Fusobacterium hwasookii ChDC F206</name>
    <dbReference type="NCBI Taxonomy" id="1307443"/>
    <lineage>
        <taxon>Bacteria</taxon>
        <taxon>Fusobacteriati</taxon>
        <taxon>Fusobacteriota</taxon>
        <taxon>Fusobacteriia</taxon>
        <taxon>Fusobacteriales</taxon>
        <taxon>Fusobacteriaceae</taxon>
        <taxon>Fusobacterium</taxon>
    </lineage>
</organism>
<evidence type="ECO:0000313" key="1">
    <source>
        <dbReference type="EMBL" id="ALQ35499.1"/>
    </source>
</evidence>
<dbReference type="EMBL" id="CP013336">
    <property type="protein sequence ID" value="ALQ35499.1"/>
    <property type="molecule type" value="Genomic_DNA"/>
</dbReference>
<dbReference type="Proteomes" id="UP000068516">
    <property type="component" value="Chromosome"/>
</dbReference>
<name>A0AAC8WJZ3_9FUSO</name>